<feature type="transmembrane region" description="Helical" evidence="1">
    <location>
        <begin position="46"/>
        <end position="73"/>
    </location>
</feature>
<dbReference type="PATRIC" id="fig|1398.22.peg.3111"/>
<evidence type="ECO:0000256" key="1">
    <source>
        <dbReference type="SAM" id="Phobius"/>
    </source>
</evidence>
<dbReference type="Proteomes" id="UP000070376">
    <property type="component" value="Unassembled WGS sequence"/>
</dbReference>
<evidence type="ECO:0000313" key="4">
    <source>
        <dbReference type="Proteomes" id="UP000070376"/>
    </source>
</evidence>
<accession>A0A133KF23</accession>
<evidence type="ECO:0000259" key="2">
    <source>
        <dbReference type="Pfam" id="PF13038"/>
    </source>
</evidence>
<dbReference type="EMBL" id="LRPN01000150">
    <property type="protein sequence ID" value="KWZ78172.1"/>
    <property type="molecule type" value="Genomic_DNA"/>
</dbReference>
<keyword evidence="1" id="KW-0812">Transmembrane</keyword>
<dbReference type="InterPro" id="IPR025007">
    <property type="entry name" value="DUF3899"/>
</dbReference>
<keyword evidence="1" id="KW-0472">Membrane</keyword>
<proteinExistence type="predicted"/>
<keyword evidence="1" id="KW-1133">Transmembrane helix</keyword>
<gene>
    <name evidence="3" type="ORF">HMPREF3213_03107</name>
</gene>
<feature type="transmembrane region" description="Helical" evidence="1">
    <location>
        <begin position="94"/>
        <end position="118"/>
    </location>
</feature>
<dbReference type="AlphaFoldDB" id="A0A133KF23"/>
<feature type="domain" description="DUF3899" evidence="2">
    <location>
        <begin position="43"/>
        <end position="116"/>
    </location>
</feature>
<reference evidence="4" key="1">
    <citation type="submission" date="2016-01" db="EMBL/GenBank/DDBJ databases">
        <authorList>
            <person name="Mitreva M."/>
            <person name="Pepin K.H."/>
            <person name="Mihindukulasuriya K.A."/>
            <person name="Fulton R."/>
            <person name="Fronick C."/>
            <person name="O'Laughlin M."/>
            <person name="Miner T."/>
            <person name="Herter B."/>
            <person name="Rosa B.A."/>
            <person name="Cordes M."/>
            <person name="Tomlinson C."/>
            <person name="Wollam A."/>
            <person name="Palsikar V.B."/>
            <person name="Mardis E.R."/>
            <person name="Wilson R.K."/>
        </authorList>
    </citation>
    <scope>NUCLEOTIDE SEQUENCE [LARGE SCALE GENOMIC DNA]</scope>
    <source>
        <strain evidence="4">GED7749B</strain>
    </source>
</reference>
<sequence length="122" mass="14022">MNENHFVGERMFKKLVCWFLASQLLVLLFSFLVYKRIDLLSYINTSFTIGALLILFAASVLMARTGFFDAFIYGFQRMSSKFNEEDVRPLSKLVTLRVSMPFLTGVFMMVMMAIALFLQSSS</sequence>
<organism evidence="3 4">
    <name type="scientific">Heyndrickxia coagulans</name>
    <name type="common">Weizmannia coagulans</name>
    <dbReference type="NCBI Taxonomy" id="1398"/>
    <lineage>
        <taxon>Bacteria</taxon>
        <taxon>Bacillati</taxon>
        <taxon>Bacillota</taxon>
        <taxon>Bacilli</taxon>
        <taxon>Bacillales</taxon>
        <taxon>Bacillaceae</taxon>
        <taxon>Heyndrickxia</taxon>
    </lineage>
</organism>
<dbReference type="Pfam" id="PF13038">
    <property type="entry name" value="DUF3899"/>
    <property type="match status" value="1"/>
</dbReference>
<feature type="transmembrane region" description="Helical" evidence="1">
    <location>
        <begin position="15"/>
        <end position="34"/>
    </location>
</feature>
<protein>
    <recommendedName>
        <fullName evidence="2">DUF3899 domain-containing protein</fullName>
    </recommendedName>
</protein>
<evidence type="ECO:0000313" key="3">
    <source>
        <dbReference type="EMBL" id="KWZ78172.1"/>
    </source>
</evidence>
<comment type="caution">
    <text evidence="3">The sequence shown here is derived from an EMBL/GenBank/DDBJ whole genome shotgun (WGS) entry which is preliminary data.</text>
</comment>
<name>A0A133KF23_HEYCO</name>